<proteinExistence type="inferred from homology"/>
<keyword evidence="5 11" id="KW-0285">Flavoprotein</keyword>
<comment type="similarity">
    <text evidence="3 11">Belongs to the protoporphyrinogen/coproporphyrinogen oxidase family. Protoporphyrinogen oxidase subfamily.</text>
</comment>
<dbReference type="FunFam" id="3.50.50.60:FF:000193">
    <property type="entry name" value="Protoporphyrinogen oxidase"/>
    <property type="match status" value="1"/>
</dbReference>
<evidence type="ECO:0000256" key="2">
    <source>
        <dbReference type="ARBA" id="ARBA00005073"/>
    </source>
</evidence>
<name>A0ABD2NHB3_9CUCU</name>
<dbReference type="AlphaFoldDB" id="A0ABD2NHB3"/>
<comment type="pathway">
    <text evidence="2 11">Porphyrin-containing compound metabolism; protoporphyrin-IX biosynthesis; protoporphyrin-IX from protoporphyrinogen-IX: step 1/1.</text>
</comment>
<comment type="caution">
    <text evidence="13">The sequence shown here is derived from an EMBL/GenBank/DDBJ whole genome shotgun (WGS) entry which is preliminary data.</text>
</comment>
<feature type="domain" description="Amine oxidase" evidence="12">
    <location>
        <begin position="10"/>
        <end position="457"/>
    </location>
</feature>
<keyword evidence="8 11" id="KW-0350">Heme biosynthesis</keyword>
<dbReference type="EMBL" id="JABFTP020000103">
    <property type="protein sequence ID" value="KAL3277919.1"/>
    <property type="molecule type" value="Genomic_DNA"/>
</dbReference>
<evidence type="ECO:0000256" key="11">
    <source>
        <dbReference type="RuleBase" id="RU367069"/>
    </source>
</evidence>
<dbReference type="SUPFAM" id="SSF54373">
    <property type="entry name" value="FAD-linked reductases, C-terminal domain"/>
    <property type="match status" value="1"/>
</dbReference>
<dbReference type="EC" id="1.3.3.4" evidence="4 11"/>
<evidence type="ECO:0000256" key="9">
    <source>
        <dbReference type="ARBA" id="ARBA00023244"/>
    </source>
</evidence>
<evidence type="ECO:0000256" key="10">
    <source>
        <dbReference type="ARBA" id="ARBA00047554"/>
    </source>
</evidence>
<protein>
    <recommendedName>
        <fullName evidence="4 11">Protoporphyrinogen oxidase</fullName>
        <ecNumber evidence="4 11">1.3.3.4</ecNumber>
    </recommendedName>
</protein>
<evidence type="ECO:0000256" key="5">
    <source>
        <dbReference type="ARBA" id="ARBA00022630"/>
    </source>
</evidence>
<evidence type="ECO:0000256" key="1">
    <source>
        <dbReference type="ARBA" id="ARBA00002600"/>
    </source>
</evidence>
<evidence type="ECO:0000313" key="14">
    <source>
        <dbReference type="Proteomes" id="UP001516400"/>
    </source>
</evidence>
<dbReference type="Pfam" id="PF01593">
    <property type="entry name" value="Amino_oxidase"/>
    <property type="match status" value="1"/>
</dbReference>
<evidence type="ECO:0000256" key="6">
    <source>
        <dbReference type="ARBA" id="ARBA00022827"/>
    </source>
</evidence>
<comment type="cofactor">
    <cofactor evidence="11">
        <name>FAD</name>
        <dbReference type="ChEBI" id="CHEBI:57692"/>
    </cofactor>
    <text evidence="11">Binds 1 FAD per subunit.</text>
</comment>
<dbReference type="GO" id="GO:0004729">
    <property type="term" value="F:oxygen-dependent protoporphyrinogen oxidase activity"/>
    <property type="evidence" value="ECO:0007669"/>
    <property type="project" value="UniProtKB-UniRule"/>
</dbReference>
<dbReference type="PANTHER" id="PTHR42923">
    <property type="entry name" value="PROTOPORPHYRINOGEN OXIDASE"/>
    <property type="match status" value="1"/>
</dbReference>
<dbReference type="GO" id="GO:0005743">
    <property type="term" value="C:mitochondrial inner membrane"/>
    <property type="evidence" value="ECO:0007669"/>
    <property type="project" value="UniProtKB-SubCell"/>
</dbReference>
<dbReference type="NCBIfam" id="TIGR00562">
    <property type="entry name" value="proto_IX_ox"/>
    <property type="match status" value="1"/>
</dbReference>
<comment type="function">
    <text evidence="1 11">Catalyzes the 6-electron oxidation of protoporphyrinogen-IX to form protoporphyrin-IX.</text>
</comment>
<gene>
    <name evidence="13" type="ORF">HHI36_013260</name>
</gene>
<keyword evidence="7 11" id="KW-0560">Oxidoreductase</keyword>
<accession>A0ABD2NHB3</accession>
<keyword evidence="9 11" id="KW-0627">Porphyrin biosynthesis</keyword>
<dbReference type="InterPro" id="IPR036188">
    <property type="entry name" value="FAD/NAD-bd_sf"/>
</dbReference>
<evidence type="ECO:0000256" key="3">
    <source>
        <dbReference type="ARBA" id="ARBA00010551"/>
    </source>
</evidence>
<reference evidence="13 14" key="1">
    <citation type="journal article" date="2021" name="BMC Biol.">
        <title>Horizontally acquired antibacterial genes associated with adaptive radiation of ladybird beetles.</title>
        <authorList>
            <person name="Li H.S."/>
            <person name="Tang X.F."/>
            <person name="Huang Y.H."/>
            <person name="Xu Z.Y."/>
            <person name="Chen M.L."/>
            <person name="Du X.Y."/>
            <person name="Qiu B.Y."/>
            <person name="Chen P.T."/>
            <person name="Zhang W."/>
            <person name="Slipinski A."/>
            <person name="Escalona H.E."/>
            <person name="Waterhouse R.M."/>
            <person name="Zwick A."/>
            <person name="Pang H."/>
        </authorList>
    </citation>
    <scope>NUCLEOTIDE SEQUENCE [LARGE SCALE GENOMIC DNA]</scope>
    <source>
        <strain evidence="13">SYSU2018</strain>
    </source>
</reference>
<dbReference type="PANTHER" id="PTHR42923:SF3">
    <property type="entry name" value="PROTOPORPHYRINOGEN OXIDASE"/>
    <property type="match status" value="1"/>
</dbReference>
<comment type="catalytic activity">
    <reaction evidence="10 11">
        <text>protoporphyrinogen IX + 3 O2 = protoporphyrin IX + 3 H2O2</text>
        <dbReference type="Rhea" id="RHEA:25576"/>
        <dbReference type="ChEBI" id="CHEBI:15379"/>
        <dbReference type="ChEBI" id="CHEBI:16240"/>
        <dbReference type="ChEBI" id="CHEBI:57306"/>
        <dbReference type="ChEBI" id="CHEBI:57307"/>
        <dbReference type="EC" id="1.3.3.4"/>
    </reaction>
</comment>
<sequence>MTVLVLGGGVSGLSTAYYLTKQIPFSSISLWEASQRTGGWIKSQKNEKGIIFEQAARTLRPRSEAGANTLNLIEELQLSNDICPIYSNSAAAKNRLIFVKGKLHALPSSPISLFKKTSPFSKPLIASFLKEFSVPSKRIKDEPIYDFMKRRFGIEVADYLMSPLICGICAGNAKEISVYFLLGKLFEYEQTYGSITKGLIFNMLAKKTELPKSSLLSKMRQEKWSVYSFHSGLETLPKKIHKVIESKGVEMSLNTKCTKIEFNKKELIIHNQKNTVRKKHLFSTILSEQLAVLVRDEHPKLSTLLEKIQSVNVAIVNLHFRGTLIKDPGFGFLVPPQENLPILGVIYDSCCFEQKGDTVLTVMMGGHWFKKYFSNFTNDQQFYEIALNHVKRILNITESPLSYKVTILEKCIPQYTVGHRKTIEQIEDYVRKAELPLSLCGMSYNGVGVNDVILAAKNL</sequence>
<organism evidence="13 14">
    <name type="scientific">Cryptolaemus montrouzieri</name>
    <dbReference type="NCBI Taxonomy" id="559131"/>
    <lineage>
        <taxon>Eukaryota</taxon>
        <taxon>Metazoa</taxon>
        <taxon>Ecdysozoa</taxon>
        <taxon>Arthropoda</taxon>
        <taxon>Hexapoda</taxon>
        <taxon>Insecta</taxon>
        <taxon>Pterygota</taxon>
        <taxon>Neoptera</taxon>
        <taxon>Endopterygota</taxon>
        <taxon>Coleoptera</taxon>
        <taxon>Polyphaga</taxon>
        <taxon>Cucujiformia</taxon>
        <taxon>Coccinelloidea</taxon>
        <taxon>Coccinellidae</taxon>
        <taxon>Scymninae</taxon>
        <taxon>Scymnini</taxon>
        <taxon>Cryptolaemus</taxon>
    </lineage>
</organism>
<dbReference type="Gene3D" id="3.50.50.60">
    <property type="entry name" value="FAD/NAD(P)-binding domain"/>
    <property type="match status" value="1"/>
</dbReference>
<dbReference type="GO" id="GO:0006782">
    <property type="term" value="P:protoporphyrinogen IX biosynthetic process"/>
    <property type="evidence" value="ECO:0007669"/>
    <property type="project" value="UniProtKB-UniRule"/>
</dbReference>
<evidence type="ECO:0000259" key="12">
    <source>
        <dbReference type="Pfam" id="PF01593"/>
    </source>
</evidence>
<dbReference type="InterPro" id="IPR004572">
    <property type="entry name" value="Protoporphyrinogen_oxidase"/>
</dbReference>
<evidence type="ECO:0000313" key="13">
    <source>
        <dbReference type="EMBL" id="KAL3277919.1"/>
    </source>
</evidence>
<dbReference type="SUPFAM" id="SSF51905">
    <property type="entry name" value="FAD/NAD(P)-binding domain"/>
    <property type="match status" value="1"/>
</dbReference>
<evidence type="ECO:0000256" key="4">
    <source>
        <dbReference type="ARBA" id="ARBA00012867"/>
    </source>
</evidence>
<dbReference type="InterPro" id="IPR002937">
    <property type="entry name" value="Amino_oxidase"/>
</dbReference>
<dbReference type="InterPro" id="IPR050464">
    <property type="entry name" value="Zeta_carotene_desat/Oxidored"/>
</dbReference>
<evidence type="ECO:0000256" key="7">
    <source>
        <dbReference type="ARBA" id="ARBA00023002"/>
    </source>
</evidence>
<evidence type="ECO:0000256" key="8">
    <source>
        <dbReference type="ARBA" id="ARBA00023133"/>
    </source>
</evidence>
<keyword evidence="6 11" id="KW-0274">FAD</keyword>
<dbReference type="Proteomes" id="UP001516400">
    <property type="component" value="Unassembled WGS sequence"/>
</dbReference>
<comment type="subcellular location">
    <subcellularLocation>
        <location evidence="11">Mitochondrion inner membrane</location>
    </subcellularLocation>
</comment>
<keyword evidence="14" id="KW-1185">Reference proteome</keyword>